<dbReference type="GO" id="GO:0006310">
    <property type="term" value="P:DNA recombination"/>
    <property type="evidence" value="ECO:0007669"/>
    <property type="project" value="UniProtKB-KW"/>
</dbReference>
<sequence length="221" mass="24949">RNIKNLDLYPLSTTNCHQVMGEYLGARLIVWNEAPMCHRYIFEALNRTLKDIMNNDLIFGGKLIILGGDFRQMLPVVRKTQGSSLIGACLKRSKFPGETYTLRSIDSVAEDQQFAFYLPEFLNSLNISVMPPHIIKSKTGVPIMLLRNLDQRIGHCNGARCTLLIPCIILQTSHTDLPFTLKRRQFPVRPSFAMSINKSQGQSLSKCGIYMPSTVLTICRS</sequence>
<proteinExistence type="inferred from homology"/>
<dbReference type="SUPFAM" id="SSF52540">
    <property type="entry name" value="P-loop containing nucleoside triphosphate hydrolases"/>
    <property type="match status" value="1"/>
</dbReference>
<dbReference type="GO" id="GO:0000723">
    <property type="term" value="P:telomere maintenance"/>
    <property type="evidence" value="ECO:0007669"/>
    <property type="project" value="InterPro"/>
</dbReference>
<dbReference type="EMBL" id="KQ425571">
    <property type="protein sequence ID" value="KOF69301.1"/>
    <property type="molecule type" value="Genomic_DNA"/>
</dbReference>
<keyword evidence="1" id="KW-0067">ATP-binding</keyword>
<protein>
    <recommendedName>
        <fullName evidence="1">ATP-dependent DNA helicase</fullName>
        <ecNumber evidence="1">5.6.2.3</ecNumber>
    </recommendedName>
</protein>
<dbReference type="AlphaFoldDB" id="A0A0L8FX35"/>
<dbReference type="GO" id="GO:0005524">
    <property type="term" value="F:ATP binding"/>
    <property type="evidence" value="ECO:0007669"/>
    <property type="project" value="UniProtKB-KW"/>
</dbReference>
<dbReference type="GO" id="GO:0043139">
    <property type="term" value="F:5'-3' DNA helicase activity"/>
    <property type="evidence" value="ECO:0007669"/>
    <property type="project" value="UniProtKB-EC"/>
</dbReference>
<evidence type="ECO:0000259" key="3">
    <source>
        <dbReference type="Pfam" id="PF21530"/>
    </source>
</evidence>
<dbReference type="PANTHER" id="PTHR10492:SF78">
    <property type="entry name" value="ATP-DEPENDENT DNA HELICASE"/>
    <property type="match status" value="1"/>
</dbReference>
<accession>A0A0L8FX35</accession>
<keyword evidence="1" id="KW-0227">DNA damage</keyword>
<dbReference type="InterPro" id="IPR027417">
    <property type="entry name" value="P-loop_NTPase"/>
</dbReference>
<feature type="domain" description="DNA helicase Pif1-like DEAD-box helicase" evidence="2">
    <location>
        <begin position="24"/>
        <end position="95"/>
    </location>
</feature>
<keyword evidence="1" id="KW-0347">Helicase</keyword>
<comment type="catalytic activity">
    <reaction evidence="1">
        <text>ATP + H2O = ADP + phosphate + H(+)</text>
        <dbReference type="Rhea" id="RHEA:13065"/>
        <dbReference type="ChEBI" id="CHEBI:15377"/>
        <dbReference type="ChEBI" id="CHEBI:15378"/>
        <dbReference type="ChEBI" id="CHEBI:30616"/>
        <dbReference type="ChEBI" id="CHEBI:43474"/>
        <dbReference type="ChEBI" id="CHEBI:456216"/>
        <dbReference type="EC" id="5.6.2.3"/>
    </reaction>
</comment>
<evidence type="ECO:0000256" key="1">
    <source>
        <dbReference type="RuleBase" id="RU363044"/>
    </source>
</evidence>
<evidence type="ECO:0000259" key="2">
    <source>
        <dbReference type="Pfam" id="PF05970"/>
    </source>
</evidence>
<name>A0A0L8FX35_OCTBM</name>
<dbReference type="EC" id="5.6.2.3" evidence="1"/>
<dbReference type="InterPro" id="IPR010285">
    <property type="entry name" value="DNA_helicase_pif1-like_DEAD"/>
</dbReference>
<keyword evidence="1" id="KW-0547">Nucleotide-binding</keyword>
<reference evidence="4" key="1">
    <citation type="submission" date="2015-07" db="EMBL/GenBank/DDBJ databases">
        <title>MeaNS - Measles Nucleotide Surveillance Program.</title>
        <authorList>
            <person name="Tran T."/>
            <person name="Druce J."/>
        </authorList>
    </citation>
    <scope>NUCLEOTIDE SEQUENCE</scope>
    <source>
        <strain evidence="4">UCB-OBI-ISO-001</strain>
        <tissue evidence="4">Gonad</tissue>
    </source>
</reference>
<dbReference type="Gene3D" id="3.40.50.300">
    <property type="entry name" value="P-loop containing nucleotide triphosphate hydrolases"/>
    <property type="match status" value="1"/>
</dbReference>
<dbReference type="InterPro" id="IPR049163">
    <property type="entry name" value="Pif1-like_2B_dom"/>
</dbReference>
<feature type="domain" description="DNA helicase Pif1-like 2B" evidence="3">
    <location>
        <begin position="120"/>
        <end position="162"/>
    </location>
</feature>
<feature type="non-terminal residue" evidence="4">
    <location>
        <position position="1"/>
    </location>
</feature>
<keyword evidence="1" id="KW-0234">DNA repair</keyword>
<dbReference type="Pfam" id="PF21530">
    <property type="entry name" value="Pif1_2B_dom"/>
    <property type="match status" value="1"/>
</dbReference>
<dbReference type="GO" id="GO:0006281">
    <property type="term" value="P:DNA repair"/>
    <property type="evidence" value="ECO:0007669"/>
    <property type="project" value="UniProtKB-KW"/>
</dbReference>
<dbReference type="GO" id="GO:0016887">
    <property type="term" value="F:ATP hydrolysis activity"/>
    <property type="evidence" value="ECO:0007669"/>
    <property type="project" value="RHEA"/>
</dbReference>
<dbReference type="PANTHER" id="PTHR10492">
    <property type="match status" value="1"/>
</dbReference>
<keyword evidence="1" id="KW-0378">Hydrolase</keyword>
<organism evidence="4">
    <name type="scientific">Octopus bimaculoides</name>
    <name type="common">California two-spotted octopus</name>
    <dbReference type="NCBI Taxonomy" id="37653"/>
    <lineage>
        <taxon>Eukaryota</taxon>
        <taxon>Metazoa</taxon>
        <taxon>Spiralia</taxon>
        <taxon>Lophotrochozoa</taxon>
        <taxon>Mollusca</taxon>
        <taxon>Cephalopoda</taxon>
        <taxon>Coleoidea</taxon>
        <taxon>Octopodiformes</taxon>
        <taxon>Octopoda</taxon>
        <taxon>Incirrata</taxon>
        <taxon>Octopodidae</taxon>
        <taxon>Octopus</taxon>
    </lineage>
</organism>
<gene>
    <name evidence="4" type="ORF">OCBIM_22005297mg</name>
</gene>
<keyword evidence="1" id="KW-0233">DNA recombination</keyword>
<dbReference type="Pfam" id="PF05970">
    <property type="entry name" value="PIF1"/>
    <property type="match status" value="1"/>
</dbReference>
<comment type="similarity">
    <text evidence="1">Belongs to the helicase family.</text>
</comment>
<comment type="cofactor">
    <cofactor evidence="1">
        <name>Mg(2+)</name>
        <dbReference type="ChEBI" id="CHEBI:18420"/>
    </cofactor>
</comment>
<evidence type="ECO:0000313" key="4">
    <source>
        <dbReference type="EMBL" id="KOF69301.1"/>
    </source>
</evidence>